<reference evidence="2 3" key="1">
    <citation type="journal article" date="2019" name="Sci. Rep.">
        <title>Comparative genomics of chytrid fungi reveal insights into the obligate biotrophic and pathogenic lifestyle of Synchytrium endobioticum.</title>
        <authorList>
            <person name="van de Vossenberg B.T.L.H."/>
            <person name="Warris S."/>
            <person name="Nguyen H.D.T."/>
            <person name="van Gent-Pelzer M.P.E."/>
            <person name="Joly D.L."/>
            <person name="van de Geest H.C."/>
            <person name="Bonants P.J.M."/>
            <person name="Smith D.S."/>
            <person name="Levesque C.A."/>
            <person name="van der Lee T.A.J."/>
        </authorList>
    </citation>
    <scope>NUCLEOTIDE SEQUENCE [LARGE SCALE GENOMIC DNA]</scope>
    <source>
        <strain evidence="2 3">CBS 675.73</strain>
    </source>
</reference>
<dbReference type="Proteomes" id="UP000320333">
    <property type="component" value="Unassembled WGS sequence"/>
</dbReference>
<name>A0A507EBL6_9FUNG</name>
<keyword evidence="1" id="KW-0732">Signal</keyword>
<protein>
    <submittedName>
        <fullName evidence="2">Uncharacterized protein</fullName>
    </submittedName>
</protein>
<evidence type="ECO:0000313" key="3">
    <source>
        <dbReference type="Proteomes" id="UP000320333"/>
    </source>
</evidence>
<comment type="caution">
    <text evidence="2">The sequence shown here is derived from an EMBL/GenBank/DDBJ whole genome shotgun (WGS) entry which is preliminary data.</text>
</comment>
<feature type="signal peptide" evidence="1">
    <location>
        <begin position="1"/>
        <end position="17"/>
    </location>
</feature>
<keyword evidence="3" id="KW-1185">Reference proteome</keyword>
<accession>A0A507EBL6</accession>
<proteinExistence type="predicted"/>
<dbReference type="AlphaFoldDB" id="A0A507EBL6"/>
<dbReference type="OrthoDB" id="3227768at2759"/>
<gene>
    <name evidence="2" type="ORF">CcCBS67573_g08946</name>
</gene>
<evidence type="ECO:0000313" key="2">
    <source>
        <dbReference type="EMBL" id="TPX61232.1"/>
    </source>
</evidence>
<feature type="chain" id="PRO_5021401442" evidence="1">
    <location>
        <begin position="18"/>
        <end position="42"/>
    </location>
</feature>
<feature type="non-terminal residue" evidence="2">
    <location>
        <position position="42"/>
    </location>
</feature>
<evidence type="ECO:0000256" key="1">
    <source>
        <dbReference type="SAM" id="SignalP"/>
    </source>
</evidence>
<dbReference type="EMBL" id="QEAP01000671">
    <property type="protein sequence ID" value="TPX61232.1"/>
    <property type="molecule type" value="Genomic_DNA"/>
</dbReference>
<organism evidence="2 3">
    <name type="scientific">Chytriomyces confervae</name>
    <dbReference type="NCBI Taxonomy" id="246404"/>
    <lineage>
        <taxon>Eukaryota</taxon>
        <taxon>Fungi</taxon>
        <taxon>Fungi incertae sedis</taxon>
        <taxon>Chytridiomycota</taxon>
        <taxon>Chytridiomycota incertae sedis</taxon>
        <taxon>Chytridiomycetes</taxon>
        <taxon>Chytridiales</taxon>
        <taxon>Chytriomycetaceae</taxon>
        <taxon>Chytriomyces</taxon>
    </lineage>
</organism>
<sequence length="42" mass="4560">MHNPAFFLGLLAICANAIPLFARDDVKLPGFHQPEAVPIDLS</sequence>